<dbReference type="RefSeq" id="XP_022470064.1">
    <property type="nucleotide sequence ID" value="XM_022623385.1"/>
</dbReference>
<evidence type="ECO:0000256" key="5">
    <source>
        <dbReference type="ARBA" id="ARBA00023125"/>
    </source>
</evidence>
<keyword evidence="7" id="KW-0539">Nucleus</keyword>
<feature type="compositionally biased region" description="Polar residues" evidence="8">
    <location>
        <begin position="94"/>
        <end position="103"/>
    </location>
</feature>
<proteinExistence type="predicted"/>
<dbReference type="Pfam" id="PF00172">
    <property type="entry name" value="Zn_clus"/>
    <property type="match status" value="1"/>
</dbReference>
<evidence type="ECO:0000256" key="6">
    <source>
        <dbReference type="ARBA" id="ARBA00023163"/>
    </source>
</evidence>
<feature type="region of interest" description="Disordered" evidence="8">
    <location>
        <begin position="69"/>
        <end position="111"/>
    </location>
</feature>
<dbReference type="InterPro" id="IPR007219">
    <property type="entry name" value="XnlR_reg_dom"/>
</dbReference>
<dbReference type="GO" id="GO:0005634">
    <property type="term" value="C:nucleus"/>
    <property type="evidence" value="ECO:0007669"/>
    <property type="project" value="UniProtKB-SubCell"/>
</dbReference>
<dbReference type="PANTHER" id="PTHR47782:SF12">
    <property type="entry name" value="ZN(II)2CYS6 TRANSCRIPTION FACTOR (EUROFUNG)"/>
    <property type="match status" value="1"/>
</dbReference>
<evidence type="ECO:0000256" key="4">
    <source>
        <dbReference type="ARBA" id="ARBA00023015"/>
    </source>
</evidence>
<gene>
    <name evidence="10" type="ORF">CORC01_11763</name>
</gene>
<dbReference type="Gene3D" id="4.10.240.10">
    <property type="entry name" value="Zn(2)-C6 fungal-type DNA-binding domain"/>
    <property type="match status" value="1"/>
</dbReference>
<keyword evidence="5" id="KW-0238">DNA-binding</keyword>
<dbReference type="GO" id="GO:0043565">
    <property type="term" value="F:sequence-specific DNA binding"/>
    <property type="evidence" value="ECO:0007669"/>
    <property type="project" value="TreeGrafter"/>
</dbReference>
<evidence type="ECO:0000256" key="2">
    <source>
        <dbReference type="ARBA" id="ARBA00022723"/>
    </source>
</evidence>
<dbReference type="CDD" id="cd00067">
    <property type="entry name" value="GAL4"/>
    <property type="match status" value="1"/>
</dbReference>
<comment type="subcellular location">
    <subcellularLocation>
        <location evidence="1">Nucleus</location>
    </subcellularLocation>
</comment>
<dbReference type="InterPro" id="IPR001138">
    <property type="entry name" value="Zn2Cys6_DnaBD"/>
</dbReference>
<dbReference type="InterPro" id="IPR036864">
    <property type="entry name" value="Zn2-C6_fun-type_DNA-bd_sf"/>
</dbReference>
<reference evidence="10 11" key="1">
    <citation type="submission" date="2016-09" db="EMBL/GenBank/DDBJ databases">
        <authorList>
            <person name="Capua I."/>
            <person name="De Benedictis P."/>
            <person name="Joannis T."/>
            <person name="Lombin L.H."/>
            <person name="Cattoli G."/>
        </authorList>
    </citation>
    <scope>NUCLEOTIDE SEQUENCE [LARGE SCALE GENOMIC DNA]</scope>
    <source>
        <strain evidence="10 11">IMI 309357</strain>
    </source>
</reference>
<protein>
    <submittedName>
        <fullName evidence="10">Fungal specific transcription factor domain-containing protein</fullName>
    </submittedName>
</protein>
<dbReference type="Proteomes" id="UP000176998">
    <property type="component" value="Unassembled WGS sequence"/>
</dbReference>
<dbReference type="SUPFAM" id="SSF57701">
    <property type="entry name" value="Zn2/Cys6 DNA-binding domain"/>
    <property type="match status" value="1"/>
</dbReference>
<dbReference type="PANTHER" id="PTHR47782">
    <property type="entry name" value="ZN(II)2CYS6 TRANSCRIPTION FACTOR (EUROFUNG)-RELATED"/>
    <property type="match status" value="1"/>
</dbReference>
<evidence type="ECO:0000313" key="11">
    <source>
        <dbReference type="Proteomes" id="UP000176998"/>
    </source>
</evidence>
<feature type="region of interest" description="Disordered" evidence="8">
    <location>
        <begin position="156"/>
        <end position="186"/>
    </location>
</feature>
<evidence type="ECO:0000259" key="9">
    <source>
        <dbReference type="PROSITE" id="PS50048"/>
    </source>
</evidence>
<keyword evidence="2" id="KW-0479">Metal-binding</keyword>
<evidence type="ECO:0000256" key="3">
    <source>
        <dbReference type="ARBA" id="ARBA00022833"/>
    </source>
</evidence>
<dbReference type="SMART" id="SM00066">
    <property type="entry name" value="GAL4"/>
    <property type="match status" value="1"/>
</dbReference>
<dbReference type="GO" id="GO:0000981">
    <property type="term" value="F:DNA-binding transcription factor activity, RNA polymerase II-specific"/>
    <property type="evidence" value="ECO:0007669"/>
    <property type="project" value="InterPro"/>
</dbReference>
<evidence type="ECO:0000256" key="1">
    <source>
        <dbReference type="ARBA" id="ARBA00004123"/>
    </source>
</evidence>
<dbReference type="STRING" id="1209926.A0A1G4AUX5"/>
<feature type="domain" description="Zn(2)-C6 fungal-type" evidence="9">
    <location>
        <begin position="11"/>
        <end position="41"/>
    </location>
</feature>
<dbReference type="GO" id="GO:0006351">
    <property type="term" value="P:DNA-templated transcription"/>
    <property type="evidence" value="ECO:0007669"/>
    <property type="project" value="InterPro"/>
</dbReference>
<accession>A0A1G4AUX5</accession>
<dbReference type="GO" id="GO:0008270">
    <property type="term" value="F:zinc ion binding"/>
    <property type="evidence" value="ECO:0007669"/>
    <property type="project" value="InterPro"/>
</dbReference>
<dbReference type="AlphaFoldDB" id="A0A1G4AUX5"/>
<keyword evidence="4" id="KW-0805">Transcription regulation</keyword>
<dbReference type="PROSITE" id="PS50048">
    <property type="entry name" value="ZN2_CY6_FUNGAL_2"/>
    <property type="match status" value="1"/>
</dbReference>
<name>A0A1G4AUX5_9PEZI</name>
<comment type="caution">
    <text evidence="10">The sequence shown here is derived from an EMBL/GenBank/DDBJ whole genome shotgun (WGS) entry which is preliminary data.</text>
</comment>
<organism evidence="10 11">
    <name type="scientific">Colletotrichum orchidophilum</name>
    <dbReference type="NCBI Taxonomy" id="1209926"/>
    <lineage>
        <taxon>Eukaryota</taxon>
        <taxon>Fungi</taxon>
        <taxon>Dikarya</taxon>
        <taxon>Ascomycota</taxon>
        <taxon>Pezizomycotina</taxon>
        <taxon>Sordariomycetes</taxon>
        <taxon>Hypocreomycetidae</taxon>
        <taxon>Glomerellales</taxon>
        <taxon>Glomerellaceae</taxon>
        <taxon>Colletotrichum</taxon>
    </lineage>
</organism>
<dbReference type="GO" id="GO:0045944">
    <property type="term" value="P:positive regulation of transcription by RNA polymerase II"/>
    <property type="evidence" value="ECO:0007669"/>
    <property type="project" value="TreeGrafter"/>
</dbReference>
<feature type="compositionally biased region" description="Polar residues" evidence="8">
    <location>
        <begin position="653"/>
        <end position="662"/>
    </location>
</feature>
<dbReference type="OrthoDB" id="25921at2759"/>
<evidence type="ECO:0000313" key="10">
    <source>
        <dbReference type="EMBL" id="OHE92896.1"/>
    </source>
</evidence>
<feature type="region of interest" description="Disordered" evidence="8">
    <location>
        <begin position="642"/>
        <end position="662"/>
    </location>
</feature>
<dbReference type="CDD" id="cd12148">
    <property type="entry name" value="fungal_TF_MHR"/>
    <property type="match status" value="1"/>
</dbReference>
<keyword evidence="11" id="KW-1185">Reference proteome</keyword>
<evidence type="ECO:0000256" key="8">
    <source>
        <dbReference type="SAM" id="MobiDB-lite"/>
    </source>
</evidence>
<dbReference type="GeneID" id="34564895"/>
<dbReference type="SMART" id="SM00906">
    <property type="entry name" value="Fungal_trans"/>
    <property type="match status" value="1"/>
</dbReference>
<evidence type="ECO:0000256" key="7">
    <source>
        <dbReference type="ARBA" id="ARBA00023242"/>
    </source>
</evidence>
<keyword evidence="6" id="KW-0804">Transcription</keyword>
<dbReference type="EMBL" id="MJBS01000133">
    <property type="protein sequence ID" value="OHE92896.1"/>
    <property type="molecule type" value="Genomic_DNA"/>
</dbReference>
<feature type="compositionally biased region" description="Polar residues" evidence="8">
    <location>
        <begin position="156"/>
        <end position="167"/>
    </location>
</feature>
<sequence length="732" mass="80851">MPSGSVSRTGACQRCHRRKVRCDRTRPSCAPCSRINVQCTYAAREHQIQLRRQDVERLEQRIRDLQAENDSLNGKLADAQQQQQRGTADERLATPTTTSSLGLQTDEDEAPAAGNGEIASQVIHLSLSAGGGRDFVGSTSGLFLANLLQSHSQFAGASNHSVGQHSSTKSRHHVRSGSLAPNGASSLPPRNMAVEILDAYSSHDRLCYPFLSPKALDRALDVVYDAGIPETADPIDSFLVDMTLAIGTAQVYKLNWNGFWDSEVHYSRAMTRLGDVLSRGGITALQALLLICQYRMGTTSHDTSTSVWHLIGVAARTCFELGLHKASTYTIPQSLTNDQLDAEGRHEDIEIKRRCFWSVVSMDRIASLILGRPLAIQLEDIDVELPPFDMPASPVSLPNSLSTASFGTPEWHLGTSIFVHIVRYRLICGKILNVLHRSANTTRDSLVTYEDSRSTLVEELQSWREGTSNLPLIPAEVPLTSTASRSSFRSAEWYNLLYHNGILMLFRPSPTLCDASGNRTVLQHMFDSSQEAIKLYANLHRSRKINYSWVTLHSIFIAGLSYIYALRNHLQHIQSRNPANVNTPRATLRATPTISQVVNDTRACSKVLVAVSERWAIARNCSEVFDRLSDAVVADIVEAQTGHGPVSTEPAYGNQSTGETSHLPQSVDMSLNDAMYGQGPSQSFINMTVDDTLRDCFGDLQNICYDQNHSDAIAQLSQDWLFGMGETPSRYF</sequence>
<dbReference type="Pfam" id="PF04082">
    <property type="entry name" value="Fungal_trans"/>
    <property type="match status" value="1"/>
</dbReference>
<dbReference type="PROSITE" id="PS00463">
    <property type="entry name" value="ZN2_CY6_FUNGAL_1"/>
    <property type="match status" value="1"/>
</dbReference>
<keyword evidence="3" id="KW-0862">Zinc</keyword>
<dbReference type="InterPro" id="IPR052202">
    <property type="entry name" value="Yeast_MetPath_Reg"/>
</dbReference>